<evidence type="ECO:0000256" key="2">
    <source>
        <dbReference type="ARBA" id="ARBA00022670"/>
    </source>
</evidence>
<dbReference type="Pfam" id="PF00082">
    <property type="entry name" value="Peptidase_S8"/>
    <property type="match status" value="1"/>
</dbReference>
<feature type="chain" id="PRO_5025065789" evidence="6">
    <location>
        <begin position="19"/>
        <end position="557"/>
    </location>
</feature>
<proteinExistence type="inferred from homology"/>
<keyword evidence="3 5" id="KW-0378">Hydrolase</keyword>
<dbReference type="PROSITE" id="PS51892">
    <property type="entry name" value="SUBTILASE"/>
    <property type="match status" value="1"/>
</dbReference>
<reference evidence="8 9" key="1">
    <citation type="submission" date="2019-08" db="EMBL/GenBank/DDBJ databases">
        <title>Complete genome sequence of Candidatus Uab amorphum.</title>
        <authorList>
            <person name="Shiratori T."/>
            <person name="Suzuki S."/>
            <person name="Kakizawa Y."/>
            <person name="Ishida K."/>
        </authorList>
    </citation>
    <scope>NUCLEOTIDE SEQUENCE [LARGE SCALE GENOMIC DNA]</scope>
    <source>
        <strain evidence="8 9">SRT547</strain>
    </source>
</reference>
<dbReference type="OrthoDB" id="252653at2"/>
<dbReference type="EMBL" id="AP019860">
    <property type="protein sequence ID" value="BBM82399.1"/>
    <property type="molecule type" value="Genomic_DNA"/>
</dbReference>
<dbReference type="Proteomes" id="UP000326354">
    <property type="component" value="Chromosome"/>
</dbReference>
<keyword evidence="2 5" id="KW-0645">Protease</keyword>
<sequence>MQKFILLVVAIFCSMLFAEDGNRKSNDIKRVTSQNEVVFAVKSTAGIRANDVAGLNAVLPKSLRPYDAESTKVLFTYREKDGSMVSVVEHRIASRSSVEAAISALGRSSAVKWASPNYSYEGDPREDISTENDPQTGEQYHHPVMKNPEAWQISQGKSSVVVAVTDDGVDIDHVDLKNRMWKNTKEIPGNNIDDDNNGYVDDYDGWDFSSDDNDPRPSGGSHGTHVAGIIVAERNNKTGISGTAPGANVMPIRFYGSGAWTSSVVAKSYAYAVDNGAQIITTSFNINGFVGDPVYEASLKYVYQNGVLLFNSGGNGYASNPKRQAFHEILLVASTIADQEKDDQKSAYSNWGIGMDVSAPGGGGKAGILSTLPGNSYGRKSGTSMASPNAAAVAAMIWSVNPQWTREQVVAHLFRTCDNVDEVNNKYKGLLGAGRVNTLKAVQKQTLAPRIRGLRELSNKTIPILKNVTKLTVAIVDLLDREAAEDVNNWKLENRDNGQQVQLNLDADYLIGSNEVVFSFDKLPAGNYRFTGIAEKLQDPFGTSLEEDFVVEFSVNE</sequence>
<organism evidence="8 9">
    <name type="scientific">Uabimicrobium amorphum</name>
    <dbReference type="NCBI Taxonomy" id="2596890"/>
    <lineage>
        <taxon>Bacteria</taxon>
        <taxon>Pseudomonadati</taxon>
        <taxon>Planctomycetota</taxon>
        <taxon>Candidatus Uabimicrobiia</taxon>
        <taxon>Candidatus Uabimicrobiales</taxon>
        <taxon>Candidatus Uabimicrobiaceae</taxon>
        <taxon>Candidatus Uabimicrobium</taxon>
    </lineage>
</organism>
<accession>A0A5S9IIE1</accession>
<gene>
    <name evidence="8" type="ORF">UABAM_00742</name>
</gene>
<protein>
    <submittedName>
        <fullName evidence="8">Collagenolytic serine protease</fullName>
    </submittedName>
</protein>
<keyword evidence="9" id="KW-1185">Reference proteome</keyword>
<feature type="signal peptide" evidence="6">
    <location>
        <begin position="1"/>
        <end position="18"/>
    </location>
</feature>
<dbReference type="InterPro" id="IPR051048">
    <property type="entry name" value="Peptidase_S8/S53_subtilisin"/>
</dbReference>
<feature type="active site" description="Charge relay system" evidence="5">
    <location>
        <position position="222"/>
    </location>
</feature>
<dbReference type="GO" id="GO:0006508">
    <property type="term" value="P:proteolysis"/>
    <property type="evidence" value="ECO:0007669"/>
    <property type="project" value="UniProtKB-KW"/>
</dbReference>
<dbReference type="InterPro" id="IPR015500">
    <property type="entry name" value="Peptidase_S8_subtilisin-rel"/>
</dbReference>
<dbReference type="InterPro" id="IPR036852">
    <property type="entry name" value="Peptidase_S8/S53_dom_sf"/>
</dbReference>
<name>A0A5S9IIE1_UABAM</name>
<dbReference type="PRINTS" id="PR00723">
    <property type="entry name" value="SUBTILISIN"/>
</dbReference>
<feature type="domain" description="Peptidase S8/S53" evidence="7">
    <location>
        <begin position="158"/>
        <end position="426"/>
    </location>
</feature>
<feature type="active site" description="Charge relay system" evidence="5">
    <location>
        <position position="166"/>
    </location>
</feature>
<evidence type="ECO:0000259" key="7">
    <source>
        <dbReference type="Pfam" id="PF00082"/>
    </source>
</evidence>
<dbReference type="InterPro" id="IPR000209">
    <property type="entry name" value="Peptidase_S8/S53_dom"/>
</dbReference>
<dbReference type="InterPro" id="IPR022398">
    <property type="entry name" value="Peptidase_S8_His-AS"/>
</dbReference>
<evidence type="ECO:0000313" key="8">
    <source>
        <dbReference type="EMBL" id="BBM82399.1"/>
    </source>
</evidence>
<evidence type="ECO:0000256" key="6">
    <source>
        <dbReference type="SAM" id="SignalP"/>
    </source>
</evidence>
<evidence type="ECO:0000256" key="1">
    <source>
        <dbReference type="ARBA" id="ARBA00011073"/>
    </source>
</evidence>
<evidence type="ECO:0000256" key="4">
    <source>
        <dbReference type="ARBA" id="ARBA00022825"/>
    </source>
</evidence>
<dbReference type="AlphaFoldDB" id="A0A5S9IIE1"/>
<dbReference type="KEGG" id="uam:UABAM_00742"/>
<keyword evidence="6" id="KW-0732">Signal</keyword>
<dbReference type="Gene3D" id="3.40.50.200">
    <property type="entry name" value="Peptidase S8/S53 domain"/>
    <property type="match status" value="1"/>
</dbReference>
<evidence type="ECO:0000256" key="5">
    <source>
        <dbReference type="PROSITE-ProRule" id="PRU01240"/>
    </source>
</evidence>
<dbReference type="PROSITE" id="PS00137">
    <property type="entry name" value="SUBTILASE_HIS"/>
    <property type="match status" value="1"/>
</dbReference>
<evidence type="ECO:0000256" key="3">
    <source>
        <dbReference type="ARBA" id="ARBA00022801"/>
    </source>
</evidence>
<dbReference type="PROSITE" id="PS00138">
    <property type="entry name" value="SUBTILASE_SER"/>
    <property type="match status" value="1"/>
</dbReference>
<dbReference type="RefSeq" id="WP_151966647.1">
    <property type="nucleotide sequence ID" value="NZ_AP019860.1"/>
</dbReference>
<feature type="active site" description="Charge relay system" evidence="5">
    <location>
        <position position="384"/>
    </location>
</feature>
<dbReference type="PANTHER" id="PTHR43399:SF4">
    <property type="entry name" value="CELL WALL-ASSOCIATED PROTEASE"/>
    <property type="match status" value="1"/>
</dbReference>
<comment type="similarity">
    <text evidence="1 5">Belongs to the peptidase S8 family.</text>
</comment>
<keyword evidence="4 5" id="KW-0720">Serine protease</keyword>
<dbReference type="SUPFAM" id="SSF52743">
    <property type="entry name" value="Subtilisin-like"/>
    <property type="match status" value="1"/>
</dbReference>
<dbReference type="PANTHER" id="PTHR43399">
    <property type="entry name" value="SUBTILISIN-RELATED"/>
    <property type="match status" value="1"/>
</dbReference>
<dbReference type="InterPro" id="IPR023828">
    <property type="entry name" value="Peptidase_S8_Ser-AS"/>
</dbReference>
<evidence type="ECO:0000313" key="9">
    <source>
        <dbReference type="Proteomes" id="UP000326354"/>
    </source>
</evidence>
<dbReference type="GO" id="GO:0004252">
    <property type="term" value="F:serine-type endopeptidase activity"/>
    <property type="evidence" value="ECO:0007669"/>
    <property type="project" value="UniProtKB-UniRule"/>
</dbReference>